<keyword evidence="1" id="KW-0812">Transmembrane</keyword>
<dbReference type="Pfam" id="PF08386">
    <property type="entry name" value="Abhydrolase_4"/>
    <property type="match status" value="1"/>
</dbReference>
<keyword evidence="1" id="KW-0472">Membrane</keyword>
<dbReference type="AlphaFoldDB" id="E8N0G8"/>
<reference evidence="4 5" key="1">
    <citation type="submission" date="2010-12" db="EMBL/GenBank/DDBJ databases">
        <title>Whole genome sequence of Anaerolinea thermophila UNI-1.</title>
        <authorList>
            <person name="Narita-Yamada S."/>
            <person name="Kishi E."/>
            <person name="Watanabe Y."/>
            <person name="Takasaki K."/>
            <person name="Ankai A."/>
            <person name="Oguchi A."/>
            <person name="Fukui S."/>
            <person name="Takahashi M."/>
            <person name="Yashiro I."/>
            <person name="Hosoyama A."/>
            <person name="Sekiguchi Y."/>
            <person name="Hanada S."/>
            <person name="Fujita N."/>
        </authorList>
    </citation>
    <scope>NUCLEOTIDE SEQUENCE [LARGE SCALE GENOMIC DNA]</scope>
    <source>
        <strain evidence="5">DSM 14523 / JCM 11388 / NBRC 100420 / UNI-1</strain>
    </source>
</reference>
<dbReference type="Gene3D" id="3.40.50.1820">
    <property type="entry name" value="alpha/beta hydrolase"/>
    <property type="match status" value="1"/>
</dbReference>
<gene>
    <name evidence="4" type="ordered locus">ANT_26910</name>
</gene>
<dbReference type="PANTHER" id="PTHR43798">
    <property type="entry name" value="MONOACYLGLYCEROL LIPASE"/>
    <property type="match status" value="1"/>
</dbReference>
<keyword evidence="4" id="KW-0378">Hydrolase</keyword>
<dbReference type="EMBL" id="AP012029">
    <property type="protein sequence ID" value="BAJ64717.1"/>
    <property type="molecule type" value="Genomic_DNA"/>
</dbReference>
<dbReference type="GO" id="GO:0016020">
    <property type="term" value="C:membrane"/>
    <property type="evidence" value="ECO:0007669"/>
    <property type="project" value="TreeGrafter"/>
</dbReference>
<organism evidence="4 5">
    <name type="scientific">Anaerolinea thermophila (strain DSM 14523 / JCM 11388 / NBRC 100420 / UNI-1)</name>
    <dbReference type="NCBI Taxonomy" id="926569"/>
    <lineage>
        <taxon>Bacteria</taxon>
        <taxon>Bacillati</taxon>
        <taxon>Chloroflexota</taxon>
        <taxon>Anaerolineae</taxon>
        <taxon>Anaerolineales</taxon>
        <taxon>Anaerolineaceae</taxon>
        <taxon>Anaerolinea</taxon>
    </lineage>
</organism>
<keyword evidence="5" id="KW-1185">Reference proteome</keyword>
<evidence type="ECO:0000313" key="4">
    <source>
        <dbReference type="EMBL" id="BAJ64717.1"/>
    </source>
</evidence>
<dbReference type="InterPro" id="IPR013595">
    <property type="entry name" value="Pept_S33_TAP-like_C"/>
</dbReference>
<evidence type="ECO:0000259" key="3">
    <source>
        <dbReference type="Pfam" id="PF08386"/>
    </source>
</evidence>
<sequence>MFPVMARRYNCHVTGGTMKILRTLILITVLGLSVFGYAHPALAQVPAPDGGQVPRFEPGDCPVPIPQGMVEGTDITCGWLVVPERYEEPEGNTLRLAVVIFHPAGTPEPDPIVFAQGGPGGSTIDYYTQVLPKSPLREHFTLILFDQRGTLYSQPFLFCEEIYQEGIDLLPVDVTAEESEKRYYEAAMACRERLTREGVNLSAFNSVENAHDVNALREALGYEKIHFYGVSYGTLLAQHLMREHPEALRSVILDAVVPVQGNFNLEAPFAQNRAFNEFFSACANDAECSQGYPNLEKRFFDLVERLEKQPVTITLKDDQSMQSYPALLDGDSLVSLLFQTLYATELLPILPAMIAETEQGHYGLVERIFSIIVFDRTMAYGMYHSVVCAEDGQADLSRYDYSAVRPELRKDVDVSNRAFLKLCQDWGVTALDREAELPVTSDVPTLIFNGRFDPITPPQYGETVSRTLRRVYQFTFPNTGHGAFSSNDCADQIMMEFLKDPNQAPDASCLADQRMDFVTPREYISLPVMGQVLNLDDRLTLPAGVLGVAGVFLLTLWVVYPLGWLVRRLRDVPFGMAPLSHYLATAAGLMSGALLWLFLAGWVTAFGVLVANNNMLVLLGMPITARPIFIVPLLMLAVTVALLAFIPAGWRRWRWWNKGYFVLLALSALAALGVLGWWGVLFSGLAG</sequence>
<dbReference type="HOGENOM" id="CLU_025429_0_0_0"/>
<dbReference type="KEGG" id="atm:ANT_26910"/>
<dbReference type="InParanoid" id="E8N0G8"/>
<dbReference type="InterPro" id="IPR050266">
    <property type="entry name" value="AB_hydrolase_sf"/>
</dbReference>
<dbReference type="SUPFAM" id="SSF53474">
    <property type="entry name" value="alpha/beta-Hydrolases"/>
    <property type="match status" value="1"/>
</dbReference>
<dbReference type="PANTHER" id="PTHR43798:SF27">
    <property type="entry name" value="HYDROLASE ALPHA_BETA HYDROLASE FOLD FAMILY"/>
    <property type="match status" value="1"/>
</dbReference>
<feature type="transmembrane region" description="Helical" evidence="1">
    <location>
        <begin position="628"/>
        <end position="648"/>
    </location>
</feature>
<protein>
    <submittedName>
        <fullName evidence="4">Hydrolase</fullName>
    </submittedName>
</protein>
<evidence type="ECO:0000313" key="5">
    <source>
        <dbReference type="Proteomes" id="UP000008922"/>
    </source>
</evidence>
<feature type="domain" description="Peptidase S33 tripeptidyl aminopeptidase-like C-terminal" evidence="3">
    <location>
        <begin position="420"/>
        <end position="509"/>
    </location>
</feature>
<dbReference type="Proteomes" id="UP000008922">
    <property type="component" value="Chromosome"/>
</dbReference>
<dbReference type="STRING" id="926569.ANT_26910"/>
<evidence type="ECO:0000256" key="1">
    <source>
        <dbReference type="SAM" id="Phobius"/>
    </source>
</evidence>
<feature type="transmembrane region" description="Helical" evidence="1">
    <location>
        <begin position="660"/>
        <end position="680"/>
    </location>
</feature>
<evidence type="ECO:0000259" key="2">
    <source>
        <dbReference type="Pfam" id="PF00561"/>
    </source>
</evidence>
<feature type="domain" description="AB hydrolase-1" evidence="2">
    <location>
        <begin position="111"/>
        <end position="275"/>
    </location>
</feature>
<dbReference type="InterPro" id="IPR000073">
    <property type="entry name" value="AB_hydrolase_1"/>
</dbReference>
<dbReference type="eggNOG" id="COG0596">
    <property type="taxonomic scope" value="Bacteria"/>
</dbReference>
<name>E8N0G8_ANATU</name>
<feature type="transmembrane region" description="Helical" evidence="1">
    <location>
        <begin position="539"/>
        <end position="560"/>
    </location>
</feature>
<dbReference type="Pfam" id="PF00561">
    <property type="entry name" value="Abhydrolase_1"/>
    <property type="match status" value="1"/>
</dbReference>
<dbReference type="InterPro" id="IPR029058">
    <property type="entry name" value="AB_hydrolase_fold"/>
</dbReference>
<keyword evidence="1" id="KW-1133">Transmembrane helix</keyword>
<proteinExistence type="predicted"/>
<accession>E8N0G8</accession>
<feature type="transmembrane region" description="Helical" evidence="1">
    <location>
        <begin position="581"/>
        <end position="608"/>
    </location>
</feature>
<dbReference type="GO" id="GO:0016787">
    <property type="term" value="F:hydrolase activity"/>
    <property type="evidence" value="ECO:0007669"/>
    <property type="project" value="UniProtKB-KW"/>
</dbReference>